<dbReference type="CDD" id="cd07185">
    <property type="entry name" value="OmpA_C-like"/>
    <property type="match status" value="1"/>
</dbReference>
<dbReference type="AlphaFoldDB" id="A0A6N7C4P4"/>
<dbReference type="Proteomes" id="UP000471465">
    <property type="component" value="Unassembled WGS sequence"/>
</dbReference>
<name>A0A6N7C4P4_9GAMM</name>
<reference evidence="7 8" key="1">
    <citation type="submission" date="2019-09" db="EMBL/GenBank/DDBJ databases">
        <title>Draft genome sequence of Psychrobacter nivimaris LAMA 639, in search for biotechnological relevant genes.</title>
        <authorList>
            <person name="Lima A.O.S."/>
            <person name="Staloch B.E.K."/>
            <person name="Freitas R.C."/>
            <person name="Niero H."/>
            <person name="Silva M.A.C."/>
        </authorList>
    </citation>
    <scope>NUCLEOTIDE SEQUENCE [LARGE SCALE GENOMIC DNA]</scope>
    <source>
        <strain evidence="7 8">LAMA 639</strain>
    </source>
</reference>
<feature type="region of interest" description="Disordered" evidence="5">
    <location>
        <begin position="146"/>
        <end position="166"/>
    </location>
</feature>
<evidence type="ECO:0000256" key="1">
    <source>
        <dbReference type="ARBA" id="ARBA00004442"/>
    </source>
</evidence>
<dbReference type="InterPro" id="IPR006665">
    <property type="entry name" value="OmpA-like"/>
</dbReference>
<dbReference type="PROSITE" id="PS51123">
    <property type="entry name" value="OMPA_2"/>
    <property type="match status" value="1"/>
</dbReference>
<dbReference type="InterPro" id="IPR036737">
    <property type="entry name" value="OmpA-like_sf"/>
</dbReference>
<evidence type="ECO:0000259" key="6">
    <source>
        <dbReference type="PROSITE" id="PS51123"/>
    </source>
</evidence>
<feature type="compositionally biased region" description="Acidic residues" evidence="5">
    <location>
        <begin position="511"/>
        <end position="521"/>
    </location>
</feature>
<dbReference type="PANTHER" id="PTHR30329:SF21">
    <property type="entry name" value="LIPOPROTEIN YIAD-RELATED"/>
    <property type="match status" value="1"/>
</dbReference>
<keyword evidence="8" id="KW-1185">Reference proteome</keyword>
<keyword evidence="3" id="KW-0998">Cell outer membrane</keyword>
<dbReference type="Gene3D" id="3.30.1330.60">
    <property type="entry name" value="OmpA-like domain"/>
    <property type="match status" value="1"/>
</dbReference>
<dbReference type="PRINTS" id="PR01023">
    <property type="entry name" value="NAFLGMOTY"/>
</dbReference>
<dbReference type="Pfam" id="PF00691">
    <property type="entry name" value="OmpA"/>
    <property type="match status" value="1"/>
</dbReference>
<feature type="domain" description="OmpA-like" evidence="6">
    <location>
        <begin position="370"/>
        <end position="487"/>
    </location>
</feature>
<evidence type="ECO:0000256" key="2">
    <source>
        <dbReference type="ARBA" id="ARBA00023136"/>
    </source>
</evidence>
<evidence type="ECO:0000313" key="7">
    <source>
        <dbReference type="EMBL" id="KAF0569817.1"/>
    </source>
</evidence>
<accession>A0A6N7C4P4</accession>
<protein>
    <submittedName>
        <fullName evidence="7">Outer membrane protein A</fullName>
    </submittedName>
</protein>
<proteinExistence type="predicted"/>
<evidence type="ECO:0000256" key="5">
    <source>
        <dbReference type="SAM" id="MobiDB-lite"/>
    </source>
</evidence>
<dbReference type="PANTHER" id="PTHR30329">
    <property type="entry name" value="STATOR ELEMENT OF FLAGELLAR MOTOR COMPLEX"/>
    <property type="match status" value="1"/>
</dbReference>
<keyword evidence="2 4" id="KW-0472">Membrane</keyword>
<evidence type="ECO:0000313" key="8">
    <source>
        <dbReference type="Proteomes" id="UP000471465"/>
    </source>
</evidence>
<dbReference type="GO" id="GO:0009279">
    <property type="term" value="C:cell outer membrane"/>
    <property type="evidence" value="ECO:0007669"/>
    <property type="project" value="UniProtKB-SubCell"/>
</dbReference>
<comment type="subcellular location">
    <subcellularLocation>
        <location evidence="1">Cell outer membrane</location>
    </subcellularLocation>
</comment>
<gene>
    <name evidence="7" type="ORF">FQV37_2442</name>
</gene>
<organism evidence="7 8">
    <name type="scientific">Psychrobacter nivimaris</name>
    <dbReference type="NCBI Taxonomy" id="281738"/>
    <lineage>
        <taxon>Bacteria</taxon>
        <taxon>Pseudomonadati</taxon>
        <taxon>Pseudomonadota</taxon>
        <taxon>Gammaproteobacteria</taxon>
        <taxon>Moraxellales</taxon>
        <taxon>Moraxellaceae</taxon>
        <taxon>Psychrobacter</taxon>
    </lineage>
</organism>
<dbReference type="RefSeq" id="WP_160021111.1">
    <property type="nucleotide sequence ID" value="NZ_VZIZ01000006.1"/>
</dbReference>
<dbReference type="PRINTS" id="PR01021">
    <property type="entry name" value="OMPADOMAIN"/>
</dbReference>
<feature type="region of interest" description="Disordered" evidence="5">
    <location>
        <begin position="493"/>
        <end position="532"/>
    </location>
</feature>
<dbReference type="EMBL" id="VZIZ01000006">
    <property type="protein sequence ID" value="KAF0569817.1"/>
    <property type="molecule type" value="Genomic_DNA"/>
</dbReference>
<dbReference type="InterPro" id="IPR050330">
    <property type="entry name" value="Bact_OuterMem_StrucFunc"/>
</dbReference>
<comment type="caution">
    <text evidence="7">The sequence shown here is derived from an EMBL/GenBank/DDBJ whole genome shotgun (WGS) entry which is preliminary data.</text>
</comment>
<evidence type="ECO:0000256" key="3">
    <source>
        <dbReference type="ARBA" id="ARBA00023237"/>
    </source>
</evidence>
<evidence type="ECO:0000256" key="4">
    <source>
        <dbReference type="PROSITE-ProRule" id="PRU00473"/>
    </source>
</evidence>
<dbReference type="InterPro" id="IPR006664">
    <property type="entry name" value="OMP_bac"/>
</dbReference>
<sequence>MDIISHLTRTVSPAVLEDDRSPAKKNLLEQFYAIFAARLADNDTFSRFANENIARDDNAFYDRVWTEGAHRDQISRELAGKHNVDATASRGLIAMAAPLAFHEIKSLAGTTPVPQFLNDNLNSYQHHIPAWAGTVLPASAVAATSTTAGTPISDTTSTAPLQKEEEPKESFMKALLPIIGLIILGALAWALLRGCQENPEPVATPAATVQQGAQGNEALAVAGAIEPASLSVATGENSELYACRMSVGDETLQTNVMNALTGAFGDEANKCRADVDDNFAVDMPASAQLATILPIIKNVPNASMIIKGDNITVNAPDKAALDKLVADLQAAAPAMTVQAEGPLDLQGKIDDSLAAADVAMTNLGENPDPRDVARALSIQVINFQVDEAVIPEVNKALLDRAAEIINNVPDMKLMIVGHTDSQASDTYNMELSQERAESVKAYLVSKGVDASKLTTKGMGESEPIADNSTEQGRFRNRRIEFMVNDEVVSANDGMMMNSDSLDPDMNPLDSNNDDLLPDGDDATQGTAVDPTN</sequence>
<dbReference type="SUPFAM" id="SSF103088">
    <property type="entry name" value="OmpA-like"/>
    <property type="match status" value="1"/>
</dbReference>
<feature type="compositionally biased region" description="Polar residues" evidence="5">
    <location>
        <begin position="523"/>
        <end position="532"/>
    </location>
</feature>